<keyword evidence="10" id="KW-1185">Reference proteome</keyword>
<keyword evidence="5" id="KW-0326">Glycosidase</keyword>
<dbReference type="EMBL" id="JBHDLJ010000003">
    <property type="protein sequence ID" value="MFB0833892.1"/>
    <property type="molecule type" value="Genomic_DNA"/>
</dbReference>
<gene>
    <name evidence="9" type="ORF">ACETWP_04760</name>
</gene>
<name>A0ABV4UJY8_9MICC</name>
<evidence type="ECO:0000256" key="2">
    <source>
        <dbReference type="ARBA" id="ARBA00005336"/>
    </source>
</evidence>
<accession>A0ABV4UJY8</accession>
<evidence type="ECO:0000256" key="6">
    <source>
        <dbReference type="SAM" id="MobiDB-lite"/>
    </source>
</evidence>
<dbReference type="InterPro" id="IPR036962">
    <property type="entry name" value="Glyco_hydro_3_N_sf"/>
</dbReference>
<reference evidence="9 10" key="1">
    <citation type="submission" date="2024-09" db="EMBL/GenBank/DDBJ databases">
        <authorList>
            <person name="Salinas-Garcia M.A."/>
            <person name="Prieme A."/>
        </authorList>
    </citation>
    <scope>NUCLEOTIDE SEQUENCE [LARGE SCALE GENOMIC DNA]</scope>
    <source>
        <strain evidence="9 10">DSM 21081</strain>
    </source>
</reference>
<keyword evidence="4 9" id="KW-0378">Hydrolase</keyword>
<feature type="signal peptide" evidence="7">
    <location>
        <begin position="1"/>
        <end position="19"/>
    </location>
</feature>
<proteinExistence type="inferred from homology"/>
<comment type="catalytic activity">
    <reaction evidence="1">
        <text>Hydrolysis of terminal non-reducing N-acetyl-D-hexosamine residues in N-acetyl-beta-D-hexosaminides.</text>
        <dbReference type="EC" id="3.2.1.52"/>
    </reaction>
</comment>
<feature type="region of interest" description="Disordered" evidence="6">
    <location>
        <begin position="17"/>
        <end position="50"/>
    </location>
</feature>
<dbReference type="SUPFAM" id="SSF51445">
    <property type="entry name" value="(Trans)glycosidases"/>
    <property type="match status" value="1"/>
</dbReference>
<feature type="chain" id="PRO_5046358120" description="beta-N-acetylhexosaminidase" evidence="7">
    <location>
        <begin position="20"/>
        <end position="559"/>
    </location>
</feature>
<dbReference type="EC" id="3.2.1.52" evidence="3"/>
<dbReference type="InterPro" id="IPR001764">
    <property type="entry name" value="Glyco_hydro_3_N"/>
</dbReference>
<protein>
    <recommendedName>
        <fullName evidence="3">beta-N-acetylhexosaminidase</fullName>
        <ecNumber evidence="3">3.2.1.52</ecNumber>
    </recommendedName>
</protein>
<evidence type="ECO:0000256" key="7">
    <source>
        <dbReference type="SAM" id="SignalP"/>
    </source>
</evidence>
<dbReference type="Proteomes" id="UP001575652">
    <property type="component" value="Unassembled WGS sequence"/>
</dbReference>
<dbReference type="PANTHER" id="PTHR30480">
    <property type="entry name" value="BETA-HEXOSAMINIDASE-RELATED"/>
    <property type="match status" value="1"/>
</dbReference>
<evidence type="ECO:0000259" key="8">
    <source>
        <dbReference type="Pfam" id="PF00933"/>
    </source>
</evidence>
<dbReference type="Gene3D" id="3.20.20.300">
    <property type="entry name" value="Glycoside hydrolase, family 3, N-terminal domain"/>
    <property type="match status" value="1"/>
</dbReference>
<dbReference type="InterPro" id="IPR050226">
    <property type="entry name" value="NagZ_Beta-hexosaminidase"/>
</dbReference>
<evidence type="ECO:0000256" key="4">
    <source>
        <dbReference type="ARBA" id="ARBA00022801"/>
    </source>
</evidence>
<evidence type="ECO:0000256" key="1">
    <source>
        <dbReference type="ARBA" id="ARBA00001231"/>
    </source>
</evidence>
<feature type="domain" description="Glycoside hydrolase family 3 N-terminal" evidence="8">
    <location>
        <begin position="128"/>
        <end position="404"/>
    </location>
</feature>
<dbReference type="RefSeq" id="WP_373971070.1">
    <property type="nucleotide sequence ID" value="NZ_JBHDLJ010000003.1"/>
</dbReference>
<keyword evidence="7" id="KW-0732">Signal</keyword>
<sequence length="559" mass="55077">MAFLTAALALSACTPGSPAGGGDATPGGAPASSAPGPTAASEPERTSWGPLVGDVRAARAAVAEMSLPEKTGQVFVDYYTGTDPAAELATARRLHLGGVIVMGDNVPLARGGDADGGAAGAGAAGGASGVDTKALARVTARFQKELSAGRDWPGIVSVDQEGGTVARLKSPLTEWPTPMAFGAAGDAELTERAQRAMDAELAGLGFTVNFSPDADVTIGPADPVIGARSFSSDPESAADHTVAAVRGALAAGVLPAVKHFPGHGSVTTDSHVGLPVQDAGVEELRGRDWVPFERSIEAGAPMVMLGHIAVDALEPGVPSSLSAASYKALRGLGFEGVAVTDALNMGAVEQSAPGGGAAVEALAAGADLLLMPTGVAEAHAAVVAAVESGEVPESRLDQAAARVVAMMMWQGRMAEDAGDALPGDGADTALAAARASVTVVSGECSGPLVGDGIRIVGGTAADRDRLGAAARDAGLGVGSGTLVTLLGGSHTPGSGDVVVALDAPWGLAASSAQTRIALYGRAPESFEALVDVLLGDEPAPGTLPADVGDFPAGTGCGFS</sequence>
<dbReference type="GO" id="GO:0016787">
    <property type="term" value="F:hydrolase activity"/>
    <property type="evidence" value="ECO:0007669"/>
    <property type="project" value="UniProtKB-KW"/>
</dbReference>
<comment type="caution">
    <text evidence="9">The sequence shown here is derived from an EMBL/GenBank/DDBJ whole genome shotgun (WGS) entry which is preliminary data.</text>
</comment>
<evidence type="ECO:0000313" key="10">
    <source>
        <dbReference type="Proteomes" id="UP001575652"/>
    </source>
</evidence>
<evidence type="ECO:0000256" key="5">
    <source>
        <dbReference type="ARBA" id="ARBA00023295"/>
    </source>
</evidence>
<organism evidence="9 10">
    <name type="scientific">Arthrobacter halodurans</name>
    <dbReference type="NCBI Taxonomy" id="516699"/>
    <lineage>
        <taxon>Bacteria</taxon>
        <taxon>Bacillati</taxon>
        <taxon>Actinomycetota</taxon>
        <taxon>Actinomycetes</taxon>
        <taxon>Micrococcales</taxon>
        <taxon>Micrococcaceae</taxon>
        <taxon>Arthrobacter</taxon>
    </lineage>
</organism>
<dbReference type="InterPro" id="IPR017853">
    <property type="entry name" value="GH"/>
</dbReference>
<comment type="similarity">
    <text evidence="2">Belongs to the glycosyl hydrolase 3 family.</text>
</comment>
<evidence type="ECO:0000256" key="3">
    <source>
        <dbReference type="ARBA" id="ARBA00012663"/>
    </source>
</evidence>
<dbReference type="Pfam" id="PF00933">
    <property type="entry name" value="Glyco_hydro_3"/>
    <property type="match status" value="1"/>
</dbReference>
<evidence type="ECO:0000313" key="9">
    <source>
        <dbReference type="EMBL" id="MFB0833892.1"/>
    </source>
</evidence>
<dbReference type="PANTHER" id="PTHR30480:SF13">
    <property type="entry name" value="BETA-HEXOSAMINIDASE"/>
    <property type="match status" value="1"/>
</dbReference>
<feature type="compositionally biased region" description="Low complexity" evidence="6">
    <location>
        <begin position="26"/>
        <end position="41"/>
    </location>
</feature>